<evidence type="ECO:0000256" key="7">
    <source>
        <dbReference type="RuleBase" id="RU000461"/>
    </source>
</evidence>
<dbReference type="VEuPathDB" id="FungiDB:Z517_00606"/>
<evidence type="ECO:0000256" key="3">
    <source>
        <dbReference type="ARBA" id="ARBA00022723"/>
    </source>
</evidence>
<dbReference type="CDD" id="cd11060">
    <property type="entry name" value="CYP57A1-like"/>
    <property type="match status" value="1"/>
</dbReference>
<dbReference type="InterPro" id="IPR001128">
    <property type="entry name" value="Cyt_P450"/>
</dbReference>
<dbReference type="Gene3D" id="1.10.630.10">
    <property type="entry name" value="Cytochrome P450"/>
    <property type="match status" value="1"/>
</dbReference>
<name>A0A0D2E536_9EURO</name>
<dbReference type="PRINTS" id="PR00463">
    <property type="entry name" value="EP450I"/>
</dbReference>
<evidence type="ECO:0000256" key="1">
    <source>
        <dbReference type="ARBA" id="ARBA00001971"/>
    </source>
</evidence>
<comment type="similarity">
    <text evidence="2 7">Belongs to the cytochrome P450 family.</text>
</comment>
<evidence type="ECO:0000313" key="9">
    <source>
        <dbReference type="Proteomes" id="UP000053029"/>
    </source>
</evidence>
<dbReference type="GO" id="GO:0005506">
    <property type="term" value="F:iron ion binding"/>
    <property type="evidence" value="ECO:0007669"/>
    <property type="project" value="InterPro"/>
</dbReference>
<feature type="binding site" description="axial binding residue" evidence="6">
    <location>
        <position position="458"/>
    </location>
    <ligand>
        <name>heme</name>
        <dbReference type="ChEBI" id="CHEBI:30413"/>
    </ligand>
    <ligandPart>
        <name>Fe</name>
        <dbReference type="ChEBI" id="CHEBI:18248"/>
    </ligandPart>
</feature>
<evidence type="ECO:0000256" key="4">
    <source>
        <dbReference type="ARBA" id="ARBA00023002"/>
    </source>
</evidence>
<dbReference type="GO" id="GO:0004497">
    <property type="term" value="F:monooxygenase activity"/>
    <property type="evidence" value="ECO:0007669"/>
    <property type="project" value="UniProtKB-KW"/>
</dbReference>
<dbReference type="PANTHER" id="PTHR24305">
    <property type="entry name" value="CYTOCHROME P450"/>
    <property type="match status" value="1"/>
</dbReference>
<dbReference type="InterPro" id="IPR050121">
    <property type="entry name" value="Cytochrome_P450_monoxygenase"/>
</dbReference>
<dbReference type="STRING" id="1442368.A0A0D2E536"/>
<keyword evidence="6 7" id="KW-0349">Heme</keyword>
<evidence type="ECO:0000256" key="5">
    <source>
        <dbReference type="ARBA" id="ARBA00023004"/>
    </source>
</evidence>
<evidence type="ECO:0000256" key="6">
    <source>
        <dbReference type="PIRSR" id="PIRSR602401-1"/>
    </source>
</evidence>
<dbReference type="InterPro" id="IPR036396">
    <property type="entry name" value="Cyt_P450_sf"/>
</dbReference>
<dbReference type="SUPFAM" id="SSF48264">
    <property type="entry name" value="Cytochrome P450"/>
    <property type="match status" value="1"/>
</dbReference>
<organism evidence="8 9">
    <name type="scientific">Fonsecaea pedrosoi CBS 271.37</name>
    <dbReference type="NCBI Taxonomy" id="1442368"/>
    <lineage>
        <taxon>Eukaryota</taxon>
        <taxon>Fungi</taxon>
        <taxon>Dikarya</taxon>
        <taxon>Ascomycota</taxon>
        <taxon>Pezizomycotina</taxon>
        <taxon>Eurotiomycetes</taxon>
        <taxon>Chaetothyriomycetidae</taxon>
        <taxon>Chaetothyriales</taxon>
        <taxon>Herpotrichiellaceae</taxon>
        <taxon>Fonsecaea</taxon>
    </lineage>
</organism>
<dbReference type="EMBL" id="KN846969">
    <property type="protein sequence ID" value="KIW85216.1"/>
    <property type="molecule type" value="Genomic_DNA"/>
</dbReference>
<gene>
    <name evidence="8" type="ORF">Z517_00606</name>
</gene>
<evidence type="ECO:0008006" key="10">
    <source>
        <dbReference type="Google" id="ProtNLM"/>
    </source>
</evidence>
<dbReference type="PRINTS" id="PR00385">
    <property type="entry name" value="P450"/>
</dbReference>
<sequence length="515" mass="58536">MALPELILEFLQHSWTALLLGCLIARLLINKYGGNLNSIPGPFIAGFSNLWRVLNTLLFNPAETQISLQRKHNSRFVRIGPRVVSISDPNLIPTIYGIKSDFKKTKFYSIAELWYEGRCTPGLFESRDEAYHAQIRKPIVNAYSMSTILEVEPAVNSTVALLISKLDQLAASGRPLNLGLWLYRFAFDVIGEILFSKKIGFLESEVDVESIMIGIRGFTKYFQLAGQIPIVDRFLLKNPLMLKYGPTNPIVTFTLNRIRDRVACRTNEGQIERDFLERCFEAQAKYPEAVTDRMIMLYNFDNIAAGSDTTALALTAVMYYLLKNPETLQKAVEELDCAEKECRLSEYITWNEASKLPYLQACIKEAIRKLVLTITGMHPPIGLILERYVPSGGTFLEGHYFPEGTTVGVNPWVTARNKEVYGEDCDSFRPERWLEESEERLAAMERANFAFGYGKRGCLGKNIAMLEISKLVPQLLRRYTFSLARPDLKWKVRGGWMVRQDGVEVALRKRIQGPD</sequence>
<dbReference type="Pfam" id="PF00067">
    <property type="entry name" value="p450"/>
    <property type="match status" value="1"/>
</dbReference>
<dbReference type="InterPro" id="IPR002401">
    <property type="entry name" value="Cyt_P450_E_grp-I"/>
</dbReference>
<evidence type="ECO:0000313" key="8">
    <source>
        <dbReference type="EMBL" id="KIW85216.1"/>
    </source>
</evidence>
<keyword evidence="5 6" id="KW-0408">Iron</keyword>
<comment type="cofactor">
    <cofactor evidence="1 6">
        <name>heme</name>
        <dbReference type="ChEBI" id="CHEBI:30413"/>
    </cofactor>
</comment>
<dbReference type="InterPro" id="IPR017972">
    <property type="entry name" value="Cyt_P450_CS"/>
</dbReference>
<dbReference type="PANTHER" id="PTHR24305:SF232">
    <property type="entry name" value="P450, PUTATIVE (EUROFUNG)-RELATED"/>
    <property type="match status" value="1"/>
</dbReference>
<dbReference type="GO" id="GO:0016705">
    <property type="term" value="F:oxidoreductase activity, acting on paired donors, with incorporation or reduction of molecular oxygen"/>
    <property type="evidence" value="ECO:0007669"/>
    <property type="project" value="InterPro"/>
</dbReference>
<dbReference type="GO" id="GO:0020037">
    <property type="term" value="F:heme binding"/>
    <property type="evidence" value="ECO:0007669"/>
    <property type="project" value="InterPro"/>
</dbReference>
<protein>
    <recommendedName>
        <fullName evidence="10">Cytochrome P450 oxidoreductase</fullName>
    </recommendedName>
</protein>
<evidence type="ECO:0000256" key="2">
    <source>
        <dbReference type="ARBA" id="ARBA00010617"/>
    </source>
</evidence>
<keyword evidence="4 7" id="KW-0560">Oxidoreductase</keyword>
<dbReference type="GeneID" id="25300096"/>
<proteinExistence type="inferred from homology"/>
<keyword evidence="7" id="KW-0503">Monooxygenase</keyword>
<dbReference type="HOGENOM" id="CLU_001570_14_0_1"/>
<dbReference type="RefSeq" id="XP_013289024.1">
    <property type="nucleotide sequence ID" value="XM_013433570.1"/>
</dbReference>
<dbReference type="AlphaFoldDB" id="A0A0D2E536"/>
<keyword evidence="3 6" id="KW-0479">Metal-binding</keyword>
<reference evidence="8 9" key="1">
    <citation type="submission" date="2015-01" db="EMBL/GenBank/DDBJ databases">
        <title>The Genome Sequence of Fonsecaea pedrosoi CBS 271.37.</title>
        <authorList>
            <consortium name="The Broad Institute Genomics Platform"/>
            <person name="Cuomo C."/>
            <person name="de Hoog S."/>
            <person name="Gorbushina A."/>
            <person name="Stielow B."/>
            <person name="Teixiera M."/>
            <person name="Abouelleil A."/>
            <person name="Chapman S.B."/>
            <person name="Priest M."/>
            <person name="Young S.K."/>
            <person name="Wortman J."/>
            <person name="Nusbaum C."/>
            <person name="Birren B."/>
        </authorList>
    </citation>
    <scope>NUCLEOTIDE SEQUENCE [LARGE SCALE GENOMIC DNA]</scope>
    <source>
        <strain evidence="8 9">CBS 271.37</strain>
    </source>
</reference>
<accession>A0A0D2E536</accession>
<dbReference type="Proteomes" id="UP000053029">
    <property type="component" value="Unassembled WGS sequence"/>
</dbReference>
<dbReference type="OrthoDB" id="3934656at2759"/>
<dbReference type="PROSITE" id="PS00086">
    <property type="entry name" value="CYTOCHROME_P450"/>
    <property type="match status" value="1"/>
</dbReference>
<keyword evidence="9" id="KW-1185">Reference proteome</keyword>